<dbReference type="AlphaFoldDB" id="A0A497XDW1"/>
<dbReference type="RefSeq" id="WP_243642605.1">
    <property type="nucleotide sequence ID" value="NZ_BHVV01000008.1"/>
</dbReference>
<feature type="transmembrane region" description="Helical" evidence="6">
    <location>
        <begin position="405"/>
        <end position="424"/>
    </location>
</feature>
<dbReference type="Pfam" id="PF11700">
    <property type="entry name" value="ATG22"/>
    <property type="match status" value="1"/>
</dbReference>
<dbReference type="InterPro" id="IPR050495">
    <property type="entry name" value="ATG22/LtaA_families"/>
</dbReference>
<feature type="transmembrane region" description="Helical" evidence="6">
    <location>
        <begin position="286"/>
        <end position="303"/>
    </location>
</feature>
<accession>A0A497XDW1</accession>
<evidence type="ECO:0000259" key="7">
    <source>
        <dbReference type="PROSITE" id="PS50850"/>
    </source>
</evidence>
<gene>
    <name evidence="8" type="ORF">DFR35_1799</name>
</gene>
<dbReference type="PANTHER" id="PTHR23519:SF1">
    <property type="entry name" value="AUTOPHAGY-RELATED PROTEIN 22"/>
    <property type="match status" value="1"/>
</dbReference>
<feature type="transmembrane region" description="Helical" evidence="6">
    <location>
        <begin position="373"/>
        <end position="393"/>
    </location>
</feature>
<feature type="transmembrane region" description="Helical" evidence="6">
    <location>
        <begin position="252"/>
        <end position="274"/>
    </location>
</feature>
<evidence type="ECO:0000256" key="2">
    <source>
        <dbReference type="ARBA" id="ARBA00022448"/>
    </source>
</evidence>
<dbReference type="GO" id="GO:0012505">
    <property type="term" value="C:endomembrane system"/>
    <property type="evidence" value="ECO:0007669"/>
    <property type="project" value="UniProtKB-SubCell"/>
</dbReference>
<dbReference type="PROSITE" id="PS50850">
    <property type="entry name" value="MFS"/>
    <property type="match status" value="1"/>
</dbReference>
<dbReference type="PANTHER" id="PTHR23519">
    <property type="entry name" value="AUTOPHAGY-RELATED PROTEIN 22"/>
    <property type="match status" value="1"/>
</dbReference>
<evidence type="ECO:0000256" key="1">
    <source>
        <dbReference type="ARBA" id="ARBA00004127"/>
    </source>
</evidence>
<dbReference type="InterPro" id="IPR024671">
    <property type="entry name" value="Atg22-like"/>
</dbReference>
<evidence type="ECO:0000256" key="3">
    <source>
        <dbReference type="ARBA" id="ARBA00022692"/>
    </source>
</evidence>
<dbReference type="InterPro" id="IPR020846">
    <property type="entry name" value="MFS_dom"/>
</dbReference>
<name>A0A497XDW1_9PROT</name>
<proteinExistence type="predicted"/>
<feature type="transmembrane region" description="Helical" evidence="6">
    <location>
        <begin position="61"/>
        <end position="82"/>
    </location>
</feature>
<keyword evidence="9" id="KW-1185">Reference proteome</keyword>
<feature type="transmembrane region" description="Helical" evidence="6">
    <location>
        <begin position="339"/>
        <end position="361"/>
    </location>
</feature>
<feature type="transmembrane region" description="Helical" evidence="6">
    <location>
        <begin position="118"/>
        <end position="142"/>
    </location>
</feature>
<comment type="subcellular location">
    <subcellularLocation>
        <location evidence="1">Endomembrane system</location>
        <topology evidence="1">Multi-pass membrane protein</topology>
    </subcellularLocation>
</comment>
<keyword evidence="2" id="KW-0813">Transport</keyword>
<keyword evidence="5 6" id="KW-0472">Membrane</keyword>
<evidence type="ECO:0000256" key="6">
    <source>
        <dbReference type="SAM" id="Phobius"/>
    </source>
</evidence>
<comment type="caution">
    <text evidence="8">The sequence shown here is derived from an EMBL/GenBank/DDBJ whole genome shotgun (WGS) entry which is preliminary data.</text>
</comment>
<dbReference type="InterPro" id="IPR036259">
    <property type="entry name" value="MFS_trans_sf"/>
</dbReference>
<organism evidence="8 9">
    <name type="scientific">Sulfurisoma sediminicola</name>
    <dbReference type="NCBI Taxonomy" id="1381557"/>
    <lineage>
        <taxon>Bacteria</taxon>
        <taxon>Pseudomonadati</taxon>
        <taxon>Pseudomonadota</taxon>
        <taxon>Betaproteobacteria</taxon>
        <taxon>Nitrosomonadales</taxon>
        <taxon>Sterolibacteriaceae</taxon>
        <taxon>Sulfurisoma</taxon>
    </lineage>
</organism>
<dbReference type="Gene3D" id="1.20.1250.20">
    <property type="entry name" value="MFS general substrate transporter like domains"/>
    <property type="match status" value="1"/>
</dbReference>
<dbReference type="EMBL" id="RCCI01000005">
    <property type="protein sequence ID" value="RLJ65143.1"/>
    <property type="molecule type" value="Genomic_DNA"/>
</dbReference>
<feature type="transmembrane region" description="Helical" evidence="6">
    <location>
        <begin position="154"/>
        <end position="178"/>
    </location>
</feature>
<evidence type="ECO:0000313" key="8">
    <source>
        <dbReference type="EMBL" id="RLJ65143.1"/>
    </source>
</evidence>
<protein>
    <submittedName>
        <fullName evidence="8">UMF1 family MFS transporter</fullName>
    </submittedName>
</protein>
<keyword evidence="3 6" id="KW-0812">Transmembrane</keyword>
<feature type="domain" description="Major facilitator superfamily (MFS) profile" evidence="7">
    <location>
        <begin position="249"/>
        <end position="437"/>
    </location>
</feature>
<feature type="transmembrane region" description="Helical" evidence="6">
    <location>
        <begin position="190"/>
        <end position="213"/>
    </location>
</feature>
<sequence>MSAATPSSTVPGLRPGVRRREIWAWAMYDFANSGYTTVVITAIFNAYFVAVVAGGAPWATFAWTATLAVSYVLILLSAPLLGAWTDAHGARKRLLAFTTAGCVLATAALGFAGPGSLAIAMVFLVLSNFCFGSGENLIAAFLPELADESHLGKVSGWGWSLGYIGGLVSLGACLGYIGWAQARGQGAADFVPVTLLITAALFAVASAPTFLFLRERRDPVGAGAAPTATGSAWTRVHATLRHARDFRDMRRFMLCIVFYQAGIQAVIALAAIYAEQAMGFATADTIKLIFLVNITAAIGAFAFGQWQDRLGHVRAVALTLLGWIVMILLAWSATTPPLFWLAANIAGLCLGASQSAGRALIGYLAPAGRHGEFFGLWGLAVKLSSILGPLTYGSVTWMSGGDHRLAILVTGSYFVVGLFILAGVDAERGRRAALASV</sequence>
<dbReference type="GO" id="GO:0022857">
    <property type="term" value="F:transmembrane transporter activity"/>
    <property type="evidence" value="ECO:0007669"/>
    <property type="project" value="InterPro"/>
</dbReference>
<evidence type="ECO:0000256" key="5">
    <source>
        <dbReference type="ARBA" id="ARBA00023136"/>
    </source>
</evidence>
<dbReference type="SUPFAM" id="SSF103473">
    <property type="entry name" value="MFS general substrate transporter"/>
    <property type="match status" value="1"/>
</dbReference>
<dbReference type="Proteomes" id="UP000268908">
    <property type="component" value="Unassembled WGS sequence"/>
</dbReference>
<feature type="transmembrane region" description="Helical" evidence="6">
    <location>
        <begin position="315"/>
        <end position="333"/>
    </location>
</feature>
<reference evidence="8 9" key="1">
    <citation type="submission" date="2018-10" db="EMBL/GenBank/DDBJ databases">
        <title>Genomic Encyclopedia of Type Strains, Phase IV (KMG-IV): sequencing the most valuable type-strain genomes for metagenomic binning, comparative biology and taxonomic classification.</title>
        <authorList>
            <person name="Goeker M."/>
        </authorList>
    </citation>
    <scope>NUCLEOTIDE SEQUENCE [LARGE SCALE GENOMIC DNA]</scope>
    <source>
        <strain evidence="8 9">DSM 26916</strain>
    </source>
</reference>
<evidence type="ECO:0000256" key="4">
    <source>
        <dbReference type="ARBA" id="ARBA00022989"/>
    </source>
</evidence>
<keyword evidence="4 6" id="KW-1133">Transmembrane helix</keyword>
<feature type="transmembrane region" description="Helical" evidence="6">
    <location>
        <begin position="94"/>
        <end position="112"/>
    </location>
</feature>
<evidence type="ECO:0000313" key="9">
    <source>
        <dbReference type="Proteomes" id="UP000268908"/>
    </source>
</evidence>